<proteinExistence type="predicted"/>
<accession>A0AAD5BXS9</accession>
<reference evidence="2" key="1">
    <citation type="submission" date="2022-06" db="EMBL/GenBank/DDBJ databases">
        <title>Uncovering the hologenomic basis of an extraordinary plant invasion.</title>
        <authorList>
            <person name="Bieker V.C."/>
            <person name="Martin M.D."/>
            <person name="Gilbert T."/>
            <person name="Hodgins K."/>
            <person name="Battlay P."/>
            <person name="Petersen B."/>
            <person name="Wilson J."/>
        </authorList>
    </citation>
    <scope>NUCLEOTIDE SEQUENCE</scope>
    <source>
        <strain evidence="2">AA19_3_7</strain>
        <tissue evidence="2">Leaf</tissue>
    </source>
</reference>
<dbReference type="AlphaFoldDB" id="A0AAD5BXS9"/>
<feature type="signal peptide" evidence="1">
    <location>
        <begin position="1"/>
        <end position="22"/>
    </location>
</feature>
<name>A0AAD5BXS9_AMBAR</name>
<gene>
    <name evidence="2" type="ORF">M8C21_027408</name>
</gene>
<protein>
    <submittedName>
        <fullName evidence="2">Uncharacterized protein</fullName>
    </submittedName>
</protein>
<comment type="caution">
    <text evidence="2">The sequence shown here is derived from an EMBL/GenBank/DDBJ whole genome shotgun (WGS) entry which is preliminary data.</text>
</comment>
<keyword evidence="3" id="KW-1185">Reference proteome</keyword>
<organism evidence="2 3">
    <name type="scientific">Ambrosia artemisiifolia</name>
    <name type="common">Common ragweed</name>
    <dbReference type="NCBI Taxonomy" id="4212"/>
    <lineage>
        <taxon>Eukaryota</taxon>
        <taxon>Viridiplantae</taxon>
        <taxon>Streptophyta</taxon>
        <taxon>Embryophyta</taxon>
        <taxon>Tracheophyta</taxon>
        <taxon>Spermatophyta</taxon>
        <taxon>Magnoliopsida</taxon>
        <taxon>eudicotyledons</taxon>
        <taxon>Gunneridae</taxon>
        <taxon>Pentapetalae</taxon>
        <taxon>asterids</taxon>
        <taxon>campanulids</taxon>
        <taxon>Asterales</taxon>
        <taxon>Asteraceae</taxon>
        <taxon>Asteroideae</taxon>
        <taxon>Heliantheae alliance</taxon>
        <taxon>Heliantheae</taxon>
        <taxon>Ambrosia</taxon>
    </lineage>
</organism>
<evidence type="ECO:0000256" key="1">
    <source>
        <dbReference type="SAM" id="SignalP"/>
    </source>
</evidence>
<sequence>MIWFYMIFFLCFLCGLMQGSSAQFKDTPNAPIMFN</sequence>
<evidence type="ECO:0000313" key="3">
    <source>
        <dbReference type="Proteomes" id="UP001206925"/>
    </source>
</evidence>
<feature type="chain" id="PRO_5042231692" evidence="1">
    <location>
        <begin position="23"/>
        <end position="35"/>
    </location>
</feature>
<dbReference type="EMBL" id="JAMZMK010010784">
    <property type="protein sequence ID" value="KAI7730386.1"/>
    <property type="molecule type" value="Genomic_DNA"/>
</dbReference>
<dbReference type="Proteomes" id="UP001206925">
    <property type="component" value="Unassembled WGS sequence"/>
</dbReference>
<keyword evidence="1" id="KW-0732">Signal</keyword>
<evidence type="ECO:0000313" key="2">
    <source>
        <dbReference type="EMBL" id="KAI7730386.1"/>
    </source>
</evidence>